<proteinExistence type="predicted"/>
<protein>
    <submittedName>
        <fullName evidence="2">Uncharacterized protein</fullName>
    </submittedName>
</protein>
<sequence length="145" mass="17126">MDIPISHQTHHHQHRIKYIDFLYVAISYWAFTFLAVLSKISKFENENTILTRVFFLNRRIDSSQIQRPRLTRRLQLAKILWPSSFFHLLLLGIEYIAINLLKSLLCVQIQAYSRRSYSESDQSFKLLRFSDDILSLCFLGGFGLI</sequence>
<dbReference type="Gramene" id="MELO3C033017.2.1">
    <property type="protein sequence ID" value="MELO3C033017.2.1"/>
    <property type="gene ID" value="MELO3C033017.2"/>
</dbReference>
<evidence type="ECO:0000256" key="1">
    <source>
        <dbReference type="SAM" id="Phobius"/>
    </source>
</evidence>
<feature type="transmembrane region" description="Helical" evidence="1">
    <location>
        <begin position="21"/>
        <end position="40"/>
    </location>
</feature>
<keyword evidence="1" id="KW-0812">Transmembrane</keyword>
<dbReference type="EnsemblPlants" id="MELO3C033017.2.1">
    <property type="protein sequence ID" value="MELO3C033017.2.1"/>
    <property type="gene ID" value="MELO3C033017.2"/>
</dbReference>
<organism evidence="2">
    <name type="scientific">Cucumis melo</name>
    <name type="common">Muskmelon</name>
    <dbReference type="NCBI Taxonomy" id="3656"/>
    <lineage>
        <taxon>Eukaryota</taxon>
        <taxon>Viridiplantae</taxon>
        <taxon>Streptophyta</taxon>
        <taxon>Embryophyta</taxon>
        <taxon>Tracheophyta</taxon>
        <taxon>Spermatophyta</taxon>
        <taxon>Magnoliopsida</taxon>
        <taxon>eudicotyledons</taxon>
        <taxon>Gunneridae</taxon>
        <taxon>Pentapetalae</taxon>
        <taxon>rosids</taxon>
        <taxon>fabids</taxon>
        <taxon>Cucurbitales</taxon>
        <taxon>Cucurbitaceae</taxon>
        <taxon>Benincaseae</taxon>
        <taxon>Cucumis</taxon>
    </lineage>
</organism>
<keyword evidence="1" id="KW-0472">Membrane</keyword>
<reference evidence="2" key="1">
    <citation type="submission" date="2023-03" db="UniProtKB">
        <authorList>
            <consortium name="EnsemblPlants"/>
        </authorList>
    </citation>
    <scope>IDENTIFICATION</scope>
</reference>
<evidence type="ECO:0000313" key="2">
    <source>
        <dbReference type="EnsemblPlants" id="MELO3C033017.2.1"/>
    </source>
</evidence>
<keyword evidence="1" id="KW-1133">Transmembrane helix</keyword>
<dbReference type="AlphaFoldDB" id="A0A9I9EFH6"/>
<name>A0A9I9EFH6_CUCME</name>
<accession>A0A9I9EFH6</accession>
<feature type="transmembrane region" description="Helical" evidence="1">
    <location>
        <begin position="85"/>
        <end position="105"/>
    </location>
</feature>